<sequence>MSSLSARHRKSPSLTRAGGLQLWESLAVDTLDSPHYVAHAVPVLRRSEEEEEQRVPTAVKRRYMEDGDPPELYCVLRNSRDDERYLCSAERRGDDFRIWSAIHSSEALLTVKDAEAVLELQDEMSFDLSRLPHSQVKPKLQALLFGMADRIGSLELQVAEKRGSPGREFEPRKPTTGGGGGGSRGGGLSLAAVKSRRPGDSLINPGSKSLRATGDLKSWKDKRTAMVADLYKKTTYALRLRLCDTGQ</sequence>
<dbReference type="GO" id="GO:0006303">
    <property type="term" value="P:double-strand break repair via nonhomologous end joining"/>
    <property type="evidence" value="ECO:0007669"/>
    <property type="project" value="InterPro"/>
</dbReference>
<dbReference type="Pfam" id="PF15384">
    <property type="entry name" value="PAXX"/>
    <property type="match status" value="1"/>
</dbReference>
<feature type="region of interest" description="Disordered" evidence="1">
    <location>
        <begin position="159"/>
        <end position="213"/>
    </location>
</feature>
<organism evidence="2 3">
    <name type="scientific">Polypterus senegalus</name>
    <name type="common">Senegal bichir</name>
    <dbReference type="NCBI Taxonomy" id="55291"/>
    <lineage>
        <taxon>Eukaryota</taxon>
        <taxon>Metazoa</taxon>
        <taxon>Chordata</taxon>
        <taxon>Craniata</taxon>
        <taxon>Vertebrata</taxon>
        <taxon>Euteleostomi</taxon>
        <taxon>Actinopterygii</taxon>
        <taxon>Polypteriformes</taxon>
        <taxon>Polypteridae</taxon>
        <taxon>Polypterus</taxon>
    </lineage>
</organism>
<feature type="compositionally biased region" description="Basic and acidic residues" evidence="1">
    <location>
        <begin position="159"/>
        <end position="173"/>
    </location>
</feature>
<evidence type="ECO:0000313" key="3">
    <source>
        <dbReference type="Proteomes" id="UP000886611"/>
    </source>
</evidence>
<evidence type="ECO:0000256" key="1">
    <source>
        <dbReference type="SAM" id="MobiDB-lite"/>
    </source>
</evidence>
<dbReference type="GO" id="GO:0005634">
    <property type="term" value="C:nucleus"/>
    <property type="evidence" value="ECO:0007669"/>
    <property type="project" value="TreeGrafter"/>
</dbReference>
<protein>
    <submittedName>
        <fullName evidence="2">PAXX protein</fullName>
    </submittedName>
</protein>
<keyword evidence="3" id="KW-1185">Reference proteome</keyword>
<evidence type="ECO:0000313" key="2">
    <source>
        <dbReference type="EMBL" id="KAG2455298.1"/>
    </source>
</evidence>
<dbReference type="PANTHER" id="PTHR28586">
    <property type="entry name" value="PROTEIN PAXX"/>
    <property type="match status" value="1"/>
</dbReference>
<dbReference type="Proteomes" id="UP000886611">
    <property type="component" value="Unassembled WGS sequence"/>
</dbReference>
<feature type="non-terminal residue" evidence="2">
    <location>
        <position position="1"/>
    </location>
</feature>
<comment type="caution">
    <text evidence="2">The sequence shown here is derived from an EMBL/GenBank/DDBJ whole genome shotgun (WGS) entry which is preliminary data.</text>
</comment>
<gene>
    <name evidence="2" type="primary">Paxx</name>
    <name evidence="2" type="ORF">GTO96_0006711</name>
</gene>
<dbReference type="EMBL" id="JAATIS010009265">
    <property type="protein sequence ID" value="KAG2455298.1"/>
    <property type="molecule type" value="Genomic_DNA"/>
</dbReference>
<dbReference type="GO" id="GO:0060090">
    <property type="term" value="F:molecular adaptor activity"/>
    <property type="evidence" value="ECO:0007669"/>
    <property type="project" value="TreeGrafter"/>
</dbReference>
<dbReference type="PANTHER" id="PTHR28586:SF1">
    <property type="entry name" value="PROTEIN PAXX"/>
    <property type="match status" value="1"/>
</dbReference>
<name>A0A8X7WQX7_POLSE</name>
<dbReference type="GO" id="GO:0035861">
    <property type="term" value="C:site of double-strand break"/>
    <property type="evidence" value="ECO:0007669"/>
    <property type="project" value="TreeGrafter"/>
</dbReference>
<feature type="compositionally biased region" description="Gly residues" evidence="1">
    <location>
        <begin position="176"/>
        <end position="188"/>
    </location>
</feature>
<feature type="non-terminal residue" evidence="2">
    <location>
        <position position="247"/>
    </location>
</feature>
<dbReference type="AlphaFoldDB" id="A0A8X7WQX7"/>
<dbReference type="GO" id="GO:0070419">
    <property type="term" value="C:nonhomologous end joining complex"/>
    <property type="evidence" value="ECO:0007669"/>
    <property type="project" value="TreeGrafter"/>
</dbReference>
<dbReference type="InterPro" id="IPR027873">
    <property type="entry name" value="PAXX"/>
</dbReference>
<accession>A0A8X7WQX7</accession>
<reference evidence="2 3" key="1">
    <citation type="journal article" date="2021" name="Cell">
        <title>Tracing the genetic footprints of vertebrate landing in non-teleost ray-finned fishes.</title>
        <authorList>
            <person name="Bi X."/>
            <person name="Wang K."/>
            <person name="Yang L."/>
            <person name="Pan H."/>
            <person name="Jiang H."/>
            <person name="Wei Q."/>
            <person name="Fang M."/>
            <person name="Yu H."/>
            <person name="Zhu C."/>
            <person name="Cai Y."/>
            <person name="He Y."/>
            <person name="Gan X."/>
            <person name="Zeng H."/>
            <person name="Yu D."/>
            <person name="Zhu Y."/>
            <person name="Jiang H."/>
            <person name="Qiu Q."/>
            <person name="Yang H."/>
            <person name="Zhang Y.E."/>
            <person name="Wang W."/>
            <person name="Zhu M."/>
            <person name="He S."/>
            <person name="Zhang G."/>
        </authorList>
    </citation>
    <scope>NUCLEOTIDE SEQUENCE [LARGE SCALE GENOMIC DNA]</scope>
    <source>
        <strain evidence="2">Bchr_013</strain>
    </source>
</reference>
<proteinExistence type="predicted"/>